<comment type="caution">
    <text evidence="1">The sequence shown here is derived from an EMBL/GenBank/DDBJ whole genome shotgun (WGS) entry which is preliminary data.</text>
</comment>
<organism evidence="1 2">
    <name type="scientific">Phocaeicola vulgatus str. 3975 RP4</name>
    <dbReference type="NCBI Taxonomy" id="1339352"/>
    <lineage>
        <taxon>Bacteria</taxon>
        <taxon>Pseudomonadati</taxon>
        <taxon>Bacteroidota</taxon>
        <taxon>Bacteroidia</taxon>
        <taxon>Bacteroidales</taxon>
        <taxon>Bacteroidaceae</taxon>
        <taxon>Phocaeicola</taxon>
    </lineage>
</organism>
<accession>A0A069SBD5</accession>
<sequence length="63" mass="7465">MERQYRNHLSGYLHWDQLVHAEDWLLFEKNIGAYICIDEVALINQGSSPLEGSHVLYKHIIWI</sequence>
<protein>
    <recommendedName>
        <fullName evidence="3">DDE transposase</fullName>
    </recommendedName>
</protein>
<reference evidence="1 2" key="1">
    <citation type="submission" date="2014-04" db="EMBL/GenBank/DDBJ databases">
        <authorList>
            <person name="Sears C."/>
            <person name="Carroll K."/>
            <person name="Sack B.R."/>
            <person name="Qadri F."/>
            <person name="Myers L.L."/>
            <person name="Chung G.-T."/>
            <person name="Escheverria P."/>
            <person name="Fraser C.M."/>
            <person name="Sadzewicz L."/>
            <person name="Shefchek K.A."/>
            <person name="Tallon L."/>
            <person name="Das S.P."/>
            <person name="Daugherty S."/>
            <person name="Mongodin E.F."/>
        </authorList>
    </citation>
    <scope>NUCLEOTIDE SEQUENCE [LARGE SCALE GENOMIC DNA]</scope>
    <source>
        <strain evidence="1 2">3975 RP4</strain>
    </source>
</reference>
<evidence type="ECO:0008006" key="3">
    <source>
        <dbReference type="Google" id="ProtNLM"/>
    </source>
</evidence>
<dbReference type="EMBL" id="JNHM01000084">
    <property type="protein sequence ID" value="KDS48326.1"/>
    <property type="molecule type" value="Genomic_DNA"/>
</dbReference>
<dbReference type="PATRIC" id="fig|1339352.3.peg.3174"/>
<dbReference type="Proteomes" id="UP000027661">
    <property type="component" value="Unassembled WGS sequence"/>
</dbReference>
<dbReference type="AlphaFoldDB" id="A0A069SBD5"/>
<proteinExistence type="predicted"/>
<name>A0A069SBD5_PHOVU</name>
<gene>
    <name evidence="1" type="ORF">M099_3344</name>
</gene>
<evidence type="ECO:0000313" key="1">
    <source>
        <dbReference type="EMBL" id="KDS48326.1"/>
    </source>
</evidence>
<evidence type="ECO:0000313" key="2">
    <source>
        <dbReference type="Proteomes" id="UP000027661"/>
    </source>
</evidence>